<dbReference type="Proteomes" id="UP000183376">
    <property type="component" value="Chromosome I"/>
</dbReference>
<dbReference type="STRING" id="211114.SAMN04489726_4617"/>
<keyword evidence="4" id="KW-1185">Reference proteome</keyword>
<organism evidence="3 4">
    <name type="scientific">Allokutzneria albata</name>
    <name type="common">Kibdelosporangium albatum</name>
    <dbReference type="NCBI Taxonomy" id="211114"/>
    <lineage>
        <taxon>Bacteria</taxon>
        <taxon>Bacillati</taxon>
        <taxon>Actinomycetota</taxon>
        <taxon>Actinomycetes</taxon>
        <taxon>Pseudonocardiales</taxon>
        <taxon>Pseudonocardiaceae</taxon>
        <taxon>Allokutzneria</taxon>
    </lineage>
</organism>
<proteinExistence type="predicted"/>
<evidence type="ECO:0000256" key="1">
    <source>
        <dbReference type="SAM" id="MobiDB-lite"/>
    </source>
</evidence>
<dbReference type="AlphaFoldDB" id="A0A1G9Y5S8"/>
<reference evidence="3 4" key="1">
    <citation type="submission" date="2016-10" db="EMBL/GenBank/DDBJ databases">
        <authorList>
            <person name="de Groot N.N."/>
        </authorList>
    </citation>
    <scope>NUCLEOTIDE SEQUENCE [LARGE SCALE GENOMIC DNA]</scope>
    <source>
        <strain evidence="3 4">DSM 44149</strain>
    </source>
</reference>
<evidence type="ECO:0000259" key="2">
    <source>
        <dbReference type="Pfam" id="PF21812"/>
    </source>
</evidence>
<gene>
    <name evidence="3" type="ORF">SAMN04489726_4617</name>
</gene>
<name>A0A1G9Y5S8_ALLAB</name>
<dbReference type="OrthoDB" id="288554at2"/>
<evidence type="ECO:0000313" key="3">
    <source>
        <dbReference type="EMBL" id="SDN04380.1"/>
    </source>
</evidence>
<feature type="region of interest" description="Disordered" evidence="1">
    <location>
        <begin position="42"/>
        <end position="72"/>
    </location>
</feature>
<dbReference type="EMBL" id="LT629701">
    <property type="protein sequence ID" value="SDN04380.1"/>
    <property type="molecule type" value="Genomic_DNA"/>
</dbReference>
<dbReference type="Pfam" id="PF21812">
    <property type="entry name" value="DUF6881"/>
    <property type="match status" value="1"/>
</dbReference>
<accession>A0A1G9Y5S8</accession>
<evidence type="ECO:0000313" key="4">
    <source>
        <dbReference type="Proteomes" id="UP000183376"/>
    </source>
</evidence>
<protein>
    <recommendedName>
        <fullName evidence="2">DUF6881 domain-containing protein</fullName>
    </recommendedName>
</protein>
<sequence>MKYIKVLWKHDFENEPVLIYSEIGDDGYESRKVEVYRDGRHDFADEGGSSSGSTVLGEKPVPDLQSIADQGEFSPELIDLEEFERVWSRAHR</sequence>
<dbReference type="InterPro" id="IPR049248">
    <property type="entry name" value="DUF6881"/>
</dbReference>
<feature type="domain" description="DUF6881" evidence="2">
    <location>
        <begin position="2"/>
        <end position="91"/>
    </location>
</feature>